<dbReference type="Gene3D" id="3.30.300.20">
    <property type="match status" value="1"/>
</dbReference>
<proteinExistence type="predicted"/>
<dbReference type="EMBL" id="JAKNID010000003">
    <property type="protein sequence ID" value="MCG4564167.1"/>
    <property type="molecule type" value="Genomic_DNA"/>
</dbReference>
<dbReference type="Proteomes" id="UP001108123">
    <property type="component" value="Unassembled WGS sequence"/>
</dbReference>
<dbReference type="InterPro" id="IPR036102">
    <property type="entry name" value="OsmC/Ohrsf"/>
</dbReference>
<keyword evidence="2" id="KW-1185">Reference proteome</keyword>
<sequence length="151" mass="16583">MADVMADTKFNAVVEAKEGLTVSCKSRDFEITLDEPKDLGGNDLGMNPVECLLNAIGACKTIVARSFAEAHNLDIKNIRIEVEGTLNPNGFLGLDKDAKIGFSSLETNYFFESDEDEEKLEEFIKFVDGNCPVMDTIVNTPSSIVSKLNRL</sequence>
<dbReference type="SUPFAM" id="SSF82784">
    <property type="entry name" value="OsmC-like"/>
    <property type="match status" value="1"/>
</dbReference>
<dbReference type="Pfam" id="PF02566">
    <property type="entry name" value="OsmC"/>
    <property type="match status" value="1"/>
</dbReference>
<dbReference type="InterPro" id="IPR052924">
    <property type="entry name" value="OsmC/Ohr_hydroprdx_reductase"/>
</dbReference>
<comment type="caution">
    <text evidence="1">The sequence shown here is derived from an EMBL/GenBank/DDBJ whole genome shotgun (WGS) entry which is preliminary data.</text>
</comment>
<dbReference type="InterPro" id="IPR015946">
    <property type="entry name" value="KH_dom-like_a/b"/>
</dbReference>
<dbReference type="RefSeq" id="WP_226807549.1">
    <property type="nucleotide sequence ID" value="NZ_JAJBNW010000008.1"/>
</dbReference>
<protein>
    <submittedName>
        <fullName evidence="1">OsmC family protein</fullName>
    </submittedName>
</protein>
<dbReference type="AlphaFoldDB" id="A0A9Q4AB68"/>
<gene>
    <name evidence="1" type="ORF">L0P62_01785</name>
</gene>
<dbReference type="PANTHER" id="PTHR35368:SF1">
    <property type="entry name" value="HYDROPEROXIDE REDUCTASE"/>
    <property type="match status" value="1"/>
</dbReference>
<reference evidence="1" key="1">
    <citation type="submission" date="2022-01" db="EMBL/GenBank/DDBJ databases">
        <title>Collection of gut derived symbiotic bacterial strains cultured from healthy donors.</title>
        <authorList>
            <person name="Lin H."/>
            <person name="Kohout C."/>
            <person name="Waligurski E."/>
            <person name="Pamer E.G."/>
        </authorList>
    </citation>
    <scope>NUCLEOTIDE SEQUENCE</scope>
    <source>
        <strain evidence="1">MSK.14.39</strain>
    </source>
</reference>
<dbReference type="PANTHER" id="PTHR35368">
    <property type="entry name" value="HYDROPEROXIDE REDUCTASE"/>
    <property type="match status" value="1"/>
</dbReference>
<name>A0A9Q4AB68_9FIRM</name>
<accession>A0A9Q4AB68</accession>
<organism evidence="1 2">
    <name type="scientific">Anaerosalibacter bizertensis</name>
    <dbReference type="NCBI Taxonomy" id="932217"/>
    <lineage>
        <taxon>Bacteria</taxon>
        <taxon>Bacillati</taxon>
        <taxon>Bacillota</taxon>
        <taxon>Tissierellia</taxon>
        <taxon>Tissierellales</taxon>
        <taxon>Sporanaerobacteraceae</taxon>
        <taxon>Anaerosalibacter</taxon>
    </lineage>
</organism>
<evidence type="ECO:0000313" key="2">
    <source>
        <dbReference type="Proteomes" id="UP001108123"/>
    </source>
</evidence>
<dbReference type="InterPro" id="IPR003718">
    <property type="entry name" value="OsmC/Ohr_fam"/>
</dbReference>
<evidence type="ECO:0000313" key="1">
    <source>
        <dbReference type="EMBL" id="MCG4564167.1"/>
    </source>
</evidence>